<keyword evidence="5 6" id="KW-0449">Lipoprotein</keyword>
<dbReference type="GO" id="GO:0005886">
    <property type="term" value="C:plasma membrane"/>
    <property type="evidence" value="ECO:0007669"/>
    <property type="project" value="UniProtKB-SubCell"/>
</dbReference>
<dbReference type="PANTHER" id="PTHR30429">
    <property type="entry name" value="D-METHIONINE-BINDING LIPOPROTEIN METQ"/>
    <property type="match status" value="1"/>
</dbReference>
<dbReference type="SUPFAM" id="SSF53850">
    <property type="entry name" value="Periplasmic binding protein-like II"/>
    <property type="match status" value="1"/>
</dbReference>
<evidence type="ECO:0000256" key="1">
    <source>
        <dbReference type="ARBA" id="ARBA00004193"/>
    </source>
</evidence>
<keyword evidence="2" id="KW-0732">Signal</keyword>
<evidence type="ECO:0000256" key="6">
    <source>
        <dbReference type="PIRNR" id="PIRNR002854"/>
    </source>
</evidence>
<sequence>MKEIITGLLLASISLFTVSCSQEDTHKVKVAINTGPDQVIWDEVIRLAKLTEGLDVEIVAFNDYVQPNKALNNKEVDANVFQSIPYLQAQIKEHGYQFHIASKTYIFPLAAYSKKISDINELKSGDVVAISNEVSMKGRALLLLAENNLITLNDDVGFTPTVDDIIYNAKEITFVEVDTPKLTEALNDPNITMAIINNNFSSQVGLIATRDGLILETKNSPYANVVVTREDNKNDENIKKLVSVLHSRQIELKFKEMYKGDAVRAW</sequence>
<evidence type="ECO:0000256" key="5">
    <source>
        <dbReference type="ARBA" id="ARBA00023288"/>
    </source>
</evidence>
<name>A0A6I7DB26_9GAMM</name>
<proteinExistence type="inferred from homology"/>
<gene>
    <name evidence="8" type="ORF">F1325_09415</name>
</gene>
<evidence type="ECO:0000256" key="4">
    <source>
        <dbReference type="ARBA" id="ARBA00023139"/>
    </source>
</evidence>
<dbReference type="PROSITE" id="PS51257">
    <property type="entry name" value="PROKAR_LIPOPROTEIN"/>
    <property type="match status" value="1"/>
</dbReference>
<evidence type="ECO:0000256" key="7">
    <source>
        <dbReference type="PIRSR" id="PIRSR002854-1"/>
    </source>
</evidence>
<feature type="lipid moiety-binding region" description="S-diacylglycerol cysteine" evidence="7">
    <location>
        <position position="20"/>
    </location>
</feature>
<dbReference type="Gene3D" id="3.40.190.10">
    <property type="entry name" value="Periplasmic binding protein-like II"/>
    <property type="match status" value="2"/>
</dbReference>
<reference evidence="8 9" key="1">
    <citation type="submission" date="2019-09" db="EMBL/GenBank/DDBJ databases">
        <title>Emergence of a chromosome-mediated tetracycline resistance gene in Proteus strain.</title>
        <authorList>
            <person name="He D."/>
            <person name="Wang L."/>
        </authorList>
    </citation>
    <scope>NUCLEOTIDE SEQUENCE [LARGE SCALE GENOMIC DNA]</scope>
    <source>
        <strain evidence="8 9">T60</strain>
    </source>
</reference>
<evidence type="ECO:0000313" key="8">
    <source>
        <dbReference type="EMBL" id="QHN10670.1"/>
    </source>
</evidence>
<evidence type="ECO:0000256" key="2">
    <source>
        <dbReference type="ARBA" id="ARBA00022729"/>
    </source>
</evidence>
<dbReference type="Pfam" id="PF03180">
    <property type="entry name" value="Lipoprotein_9"/>
    <property type="match status" value="1"/>
</dbReference>
<protein>
    <recommendedName>
        <fullName evidence="6">Lipoprotein</fullName>
    </recommendedName>
</protein>
<evidence type="ECO:0000313" key="9">
    <source>
        <dbReference type="Proteomes" id="UP000464700"/>
    </source>
</evidence>
<dbReference type="EMBL" id="CP043925">
    <property type="protein sequence ID" value="QHN10670.1"/>
    <property type="molecule type" value="Genomic_DNA"/>
</dbReference>
<dbReference type="PIRSF" id="PIRSF002854">
    <property type="entry name" value="MetQ"/>
    <property type="match status" value="1"/>
</dbReference>
<dbReference type="CDD" id="cd13598">
    <property type="entry name" value="PBP2_lipoprotein_IlpA_like"/>
    <property type="match status" value="1"/>
</dbReference>
<dbReference type="RefSeq" id="WP_109372332.1">
    <property type="nucleotide sequence ID" value="NZ_CP043925.1"/>
</dbReference>
<dbReference type="KEGG" id="pcol:F1325_09415"/>
<dbReference type="NCBIfam" id="TIGR00363">
    <property type="entry name" value="MetQ/NlpA family lipoprotein"/>
    <property type="match status" value="1"/>
</dbReference>
<dbReference type="Proteomes" id="UP000464700">
    <property type="component" value="Chromosome"/>
</dbReference>
<comment type="subcellular location">
    <subcellularLocation>
        <location evidence="1">Cell membrane</location>
        <topology evidence="1">Lipid-anchor</topology>
    </subcellularLocation>
</comment>
<keyword evidence="4" id="KW-0564">Palmitate</keyword>
<organism evidence="8 9">
    <name type="scientific">Proteus columbae</name>
    <dbReference type="NCBI Taxonomy" id="1987580"/>
    <lineage>
        <taxon>Bacteria</taxon>
        <taxon>Pseudomonadati</taxon>
        <taxon>Pseudomonadota</taxon>
        <taxon>Gammaproteobacteria</taxon>
        <taxon>Enterobacterales</taxon>
        <taxon>Morganellaceae</taxon>
        <taxon>Proteus</taxon>
    </lineage>
</organism>
<dbReference type="AlphaFoldDB" id="A0A6I7DB26"/>
<keyword evidence="3" id="KW-0472">Membrane</keyword>
<dbReference type="InterPro" id="IPR004872">
    <property type="entry name" value="Lipoprotein_NlpA"/>
</dbReference>
<comment type="similarity">
    <text evidence="6">Belongs to the nlpA lipoprotein family.</text>
</comment>
<accession>A0A6I7DB26</accession>
<keyword evidence="9" id="KW-1185">Reference proteome</keyword>
<dbReference type="PANTHER" id="PTHR30429:SF1">
    <property type="entry name" value="D-METHIONINE-BINDING LIPOPROTEIN METQ-RELATED"/>
    <property type="match status" value="1"/>
</dbReference>
<evidence type="ECO:0000256" key="3">
    <source>
        <dbReference type="ARBA" id="ARBA00023136"/>
    </source>
</evidence>